<dbReference type="RefSeq" id="WP_190422081.1">
    <property type="nucleotide sequence ID" value="NZ_JAMPKK010000004.1"/>
</dbReference>
<protein>
    <submittedName>
        <fullName evidence="2">Helix-turn-helix domain-containing protein</fullName>
    </submittedName>
</protein>
<sequence length="414" mass="47193">MRIVRQYRVRPTQHQLVTMKEWIGALRWQCNYRLAEGFKWWKQNRSKIGGDDTSSCAIAPLKNSPNYYIQKRHFKKTNELFPFYKNIFFHWLQNCVEQVAIPRYNRKAQKQIERLQPQLYRHQGSKHQVKIQQLELAPVKLASQRQNFRSQTAKWLLKQLMVVDKDLNTKKLAPSKLTFVTGAVEEQFLSIVAIATAVESNLPFGCLNAAGENCLSAINQKDFGGDPVFKPQADRWYFCPNCGQDLEGDESAVRNMEKKAVGILSGGRIGREKKAPVEGASLFWKNARRLKDTVGQFPKGQTLPRNREGIAGSPFRKPKFFPLLYRGDWGMGLSDANSILKSRLSRLSLLLRALGKPGSAGLDARASRQKSLWVCMQNWDAALVETKNPKITRQLQQGDMSPKIGLSRPLSNFV</sequence>
<dbReference type="EMBL" id="JAMPKK010000004">
    <property type="protein sequence ID" value="MEP0863511.1"/>
    <property type="molecule type" value="Genomic_DNA"/>
</dbReference>
<proteinExistence type="predicted"/>
<organism evidence="2 3">
    <name type="scientific">Funiculus sociatus GB2-A5</name>
    <dbReference type="NCBI Taxonomy" id="2933946"/>
    <lineage>
        <taxon>Bacteria</taxon>
        <taxon>Bacillati</taxon>
        <taxon>Cyanobacteriota</taxon>
        <taxon>Cyanophyceae</taxon>
        <taxon>Coleofasciculales</taxon>
        <taxon>Coleofasciculaceae</taxon>
        <taxon>Funiculus</taxon>
    </lineage>
</organism>
<evidence type="ECO:0000313" key="2">
    <source>
        <dbReference type="EMBL" id="MEP0863511.1"/>
    </source>
</evidence>
<dbReference type="Proteomes" id="UP001442494">
    <property type="component" value="Unassembled WGS sequence"/>
</dbReference>
<gene>
    <name evidence="2" type="ORF">NDI37_03400</name>
</gene>
<accession>A0ABV0JLD5</accession>
<comment type="caution">
    <text evidence="2">The sequence shown here is derived from an EMBL/GenBank/DDBJ whole genome shotgun (WGS) entry which is preliminary data.</text>
</comment>
<dbReference type="Pfam" id="PF12323">
    <property type="entry name" value="HTH_OrfB_IS605"/>
    <property type="match status" value="1"/>
</dbReference>
<name>A0ABV0JLD5_9CYAN</name>
<evidence type="ECO:0000313" key="3">
    <source>
        <dbReference type="Proteomes" id="UP001442494"/>
    </source>
</evidence>
<feature type="domain" description="Transposase putative helix-turn-helix" evidence="1">
    <location>
        <begin position="1"/>
        <end position="45"/>
    </location>
</feature>
<evidence type="ECO:0000259" key="1">
    <source>
        <dbReference type="Pfam" id="PF12323"/>
    </source>
</evidence>
<keyword evidence="3" id="KW-1185">Reference proteome</keyword>
<dbReference type="InterPro" id="IPR021027">
    <property type="entry name" value="Transposase_put_HTH"/>
</dbReference>
<reference evidence="2 3" key="1">
    <citation type="submission" date="2022-04" db="EMBL/GenBank/DDBJ databases">
        <title>Positive selection, recombination, and allopatry shape intraspecific diversity of widespread and dominant cyanobacteria.</title>
        <authorList>
            <person name="Wei J."/>
            <person name="Shu W."/>
            <person name="Hu C."/>
        </authorList>
    </citation>
    <scope>NUCLEOTIDE SEQUENCE [LARGE SCALE GENOMIC DNA]</scope>
    <source>
        <strain evidence="2 3">GB2-A5</strain>
    </source>
</reference>